<sequence>MSSPAPHDEASYDETLPDEALLDEATLEASLDASEPNTAEEVDSAYAESQSASIGSVDPSVWEYRNENGRTYHAYKDGQYWAPNDDEQLKAENISHEMYLKLLDDKLYLAPIPEAPQRVLDVGCGSGLWAIDFAAQFPSARVDGIDLSPVQPRMAPTNCEFFIDDINEPSTFGEGVFDFVHLRGLTGCVPDWVKYHRDQTLHHLKPGGFVEQVELSGRASSDDQSLPKDSPLVKWWQLFTEIGEKTNKTFEASEVLHYSIKAAGLVNVEERIFKVPIGYWTKNKELKVVGVLNRTFLLAGLEGFALRGLTRILGWSLDEVQAYLAKVREALEDPEIHSYLYLRIVYGQKPEV</sequence>
<dbReference type="EMBL" id="JANBVO010000070">
    <property type="protein sequence ID" value="KAJ9131243.1"/>
    <property type="molecule type" value="Genomic_DNA"/>
</dbReference>
<dbReference type="SUPFAM" id="SSF53335">
    <property type="entry name" value="S-adenosyl-L-methionine-dependent methyltransferases"/>
    <property type="match status" value="1"/>
</dbReference>
<feature type="compositionally biased region" description="Basic and acidic residues" evidence="2">
    <location>
        <begin position="1"/>
        <end position="10"/>
    </location>
</feature>
<keyword evidence="4" id="KW-1185">Reference proteome</keyword>
<accession>A0AA38VJJ0</accession>
<keyword evidence="3" id="KW-0808">Transferase</keyword>
<dbReference type="Pfam" id="PF13489">
    <property type="entry name" value="Methyltransf_23"/>
    <property type="match status" value="1"/>
</dbReference>
<comment type="similarity">
    <text evidence="1">Belongs to the methyltransferase superfamily. LaeA methyltransferase family.</text>
</comment>
<gene>
    <name evidence="3" type="ORF">NKR23_g11794</name>
</gene>
<dbReference type="CDD" id="cd02440">
    <property type="entry name" value="AdoMet_MTases"/>
    <property type="match status" value="1"/>
</dbReference>
<dbReference type="InterPro" id="IPR029063">
    <property type="entry name" value="SAM-dependent_MTases_sf"/>
</dbReference>
<dbReference type="PANTHER" id="PTHR43591:SF24">
    <property type="entry name" value="2-METHOXY-6-POLYPRENYL-1,4-BENZOQUINOL METHYLASE, MITOCHONDRIAL"/>
    <property type="match status" value="1"/>
</dbReference>
<protein>
    <submittedName>
        <fullName evidence="3">Sam dependent methyltransferase</fullName>
    </submittedName>
</protein>
<reference evidence="3" key="1">
    <citation type="submission" date="2022-07" db="EMBL/GenBank/DDBJ databases">
        <title>Fungi with potential for degradation of polypropylene.</title>
        <authorList>
            <person name="Gostincar C."/>
        </authorList>
    </citation>
    <scope>NUCLEOTIDE SEQUENCE</scope>
    <source>
        <strain evidence="3">EXF-13308</strain>
    </source>
</reference>
<feature type="region of interest" description="Disordered" evidence="2">
    <location>
        <begin position="1"/>
        <end position="51"/>
    </location>
</feature>
<dbReference type="GO" id="GO:0008168">
    <property type="term" value="F:methyltransferase activity"/>
    <property type="evidence" value="ECO:0007669"/>
    <property type="project" value="UniProtKB-KW"/>
</dbReference>
<evidence type="ECO:0000256" key="1">
    <source>
        <dbReference type="ARBA" id="ARBA00038158"/>
    </source>
</evidence>
<evidence type="ECO:0000256" key="2">
    <source>
        <dbReference type="SAM" id="MobiDB-lite"/>
    </source>
</evidence>
<proteinExistence type="inferred from homology"/>
<dbReference type="PANTHER" id="PTHR43591">
    <property type="entry name" value="METHYLTRANSFERASE"/>
    <property type="match status" value="1"/>
</dbReference>
<dbReference type="GO" id="GO:0032259">
    <property type="term" value="P:methylation"/>
    <property type="evidence" value="ECO:0007669"/>
    <property type="project" value="UniProtKB-KW"/>
</dbReference>
<dbReference type="Proteomes" id="UP001174694">
    <property type="component" value="Unassembled WGS sequence"/>
</dbReference>
<organism evidence="3 4">
    <name type="scientific">Pleurostoma richardsiae</name>
    <dbReference type="NCBI Taxonomy" id="41990"/>
    <lineage>
        <taxon>Eukaryota</taxon>
        <taxon>Fungi</taxon>
        <taxon>Dikarya</taxon>
        <taxon>Ascomycota</taxon>
        <taxon>Pezizomycotina</taxon>
        <taxon>Sordariomycetes</taxon>
        <taxon>Sordariomycetidae</taxon>
        <taxon>Calosphaeriales</taxon>
        <taxon>Pleurostomataceae</taxon>
        <taxon>Pleurostoma</taxon>
    </lineage>
</organism>
<name>A0AA38VJJ0_9PEZI</name>
<evidence type="ECO:0000313" key="3">
    <source>
        <dbReference type="EMBL" id="KAJ9131243.1"/>
    </source>
</evidence>
<evidence type="ECO:0000313" key="4">
    <source>
        <dbReference type="Proteomes" id="UP001174694"/>
    </source>
</evidence>
<keyword evidence="3" id="KW-0489">Methyltransferase</keyword>
<dbReference type="Gene3D" id="3.40.50.150">
    <property type="entry name" value="Vaccinia Virus protein VP39"/>
    <property type="match status" value="1"/>
</dbReference>
<feature type="compositionally biased region" description="Acidic residues" evidence="2">
    <location>
        <begin position="11"/>
        <end position="26"/>
    </location>
</feature>
<comment type="caution">
    <text evidence="3">The sequence shown here is derived from an EMBL/GenBank/DDBJ whole genome shotgun (WGS) entry which is preliminary data.</text>
</comment>
<dbReference type="AlphaFoldDB" id="A0AA38VJJ0"/>